<evidence type="ECO:0000256" key="1">
    <source>
        <dbReference type="SAM" id="Coils"/>
    </source>
</evidence>
<feature type="region of interest" description="Disordered" evidence="2">
    <location>
        <begin position="1"/>
        <end position="59"/>
    </location>
</feature>
<feature type="region of interest" description="Disordered" evidence="2">
    <location>
        <begin position="1382"/>
        <end position="1401"/>
    </location>
</feature>
<feature type="region of interest" description="Disordered" evidence="2">
    <location>
        <begin position="864"/>
        <end position="889"/>
    </location>
</feature>
<dbReference type="EMBL" id="CAXAMM010020591">
    <property type="protein sequence ID" value="CAK9048259.1"/>
    <property type="molecule type" value="Genomic_DNA"/>
</dbReference>
<feature type="compositionally biased region" description="Basic and acidic residues" evidence="2">
    <location>
        <begin position="22"/>
        <end position="40"/>
    </location>
</feature>
<evidence type="ECO:0000313" key="4">
    <source>
        <dbReference type="Proteomes" id="UP001642464"/>
    </source>
</evidence>
<reference evidence="3 4" key="1">
    <citation type="submission" date="2024-02" db="EMBL/GenBank/DDBJ databases">
        <authorList>
            <person name="Chen Y."/>
            <person name="Shah S."/>
            <person name="Dougan E. K."/>
            <person name="Thang M."/>
            <person name="Chan C."/>
        </authorList>
    </citation>
    <scope>NUCLEOTIDE SEQUENCE [LARGE SCALE GENOMIC DNA]</scope>
</reference>
<feature type="region of interest" description="Disordered" evidence="2">
    <location>
        <begin position="1078"/>
        <end position="1107"/>
    </location>
</feature>
<organism evidence="3 4">
    <name type="scientific">Durusdinium trenchii</name>
    <dbReference type="NCBI Taxonomy" id="1381693"/>
    <lineage>
        <taxon>Eukaryota</taxon>
        <taxon>Sar</taxon>
        <taxon>Alveolata</taxon>
        <taxon>Dinophyceae</taxon>
        <taxon>Suessiales</taxon>
        <taxon>Symbiodiniaceae</taxon>
        <taxon>Durusdinium</taxon>
    </lineage>
</organism>
<gene>
    <name evidence="3" type="ORF">SCF082_LOCUS26901</name>
</gene>
<evidence type="ECO:0000313" key="3">
    <source>
        <dbReference type="EMBL" id="CAK9048259.1"/>
    </source>
</evidence>
<keyword evidence="4" id="KW-1185">Reference proteome</keyword>
<feature type="compositionally biased region" description="Acidic residues" evidence="2">
    <location>
        <begin position="1382"/>
        <end position="1395"/>
    </location>
</feature>
<feature type="region of interest" description="Disordered" evidence="2">
    <location>
        <begin position="1503"/>
        <end position="1526"/>
    </location>
</feature>
<comment type="caution">
    <text evidence="3">The sequence shown here is derived from an EMBL/GenBank/DDBJ whole genome shotgun (WGS) entry which is preliminary data.</text>
</comment>
<feature type="compositionally biased region" description="Low complexity" evidence="2">
    <location>
        <begin position="1080"/>
        <end position="1091"/>
    </location>
</feature>
<name>A0ABP0MBZ5_9DINO</name>
<sequence length="1526" mass="169039">MPLSDLWADENDEEGQQSNEHIVSDLRKQLQRARAREGKAKRAKQSGLPNLPEGSANSGGEYAKRLQSEYFTQGFQYKLSQRASVDFDFGQHADPKQQFSRGRARSVWSFLQCMCKIVESLFNPAQDQAVEHVLNTCIADDTSTTLRAHGSERSVVHTIMNTVQSAYVRFGDESWHSLHIPTPIQCLSSGRAPAIHASYTSWLLVCASGVGEHLSRLGVAKNVASRATWRTMVFVGDALKANDSAWKSSSNSTAASSVSHTLGLRIRCCNHQLGLIRRPAVLSTERFWCTLVRLGHQFELHSFRRSLASAATRYFQEAGNFERIRVFQYPEEMTKWRKRADWLYENFITNTKQAKESLAELMAFANGDSTTPVLTHYCLIGQSGRPDCCSSDAEAICKWLSHCIPFLCRGYQCPLLYRMKHYGPASSFVMLTTCFFRILPNVLGHMEASTGNLDEDMETLVDTLLADIGVGSSGAAADFQHLLADALDAQQNYQLQNSVRRKMMIQEVCKPGFEQSSMVIDALINPMEVGVNKMLGHTKCLHDLAFVGAAHPQGQELQEKTKRIFLEVVSGDFGRHLMCRYVTFLNSGLWEANEMGLEATGSRLDHIFKMVIIICTDIWRRFVYDFTFPPWTLFGLIGLSTEEFVRRWDDLEKSFAKCCQCMDIQLTAAWLHHFSGLASAHIDVQSKACAEIQQVLVDIAGFTPLTSDVVELKNGQTQWSVSKRGRVSVKNPRSATETTLLQSVLKQHVWIKEVVGAETLPKKSVSSGILKMDCEKTPRTRTTRETMEEKQSRVAHAQKRKIRRLCGWNAYQRHRLEGMSLSLVDYKEKVRQISQDWRNMSQEDRDAFEIEAQQQQHRLDDLSQQPLPSATGASNQQEDPTTNCWRNGAKKRSAREGALRASMIDVLSSDQDVSNHLSETLHRSLDPICSESHGHSVYEPCPFFQCRKDPCFESVRKLEACFKYNLVENKVTPGMLLVFSSAQCVESHACFLGVVLKKPSVHMLAEASITDENQVNEVQLALALGAPKVLTSQQLFSQFCRDASSSADQVIVKVEAKTKTARKTAKGKGDFENVVRHLVGSSDEGANSESSESSEEEDIEIEANDESEVVAPASSTIAKEEKSFPELKAEVEQLDQLRAEAAAALKQNSAKAAATSSYFSREIGLSEGAIAVSARSVCNWQSQFQLSSPASLRCCSDSGYEDFEYFAVYNLSLSVKANPYEYMMRGYAMTESGEEEPVGLELIGPGQGLIFVAFGGAVTQSTCLDFRGDGDGKQSETSQREVANLCRALNVGDLLGVQGFDIAKLNLGSDSEATFSYSDLNLIAGDGWSVPVAGSVIFAICACLFKTSSGSPARPLENHPKGSSFLQRLLEEDEADSDPLIDGEWTVVDDSDSPSESETGNIEKMSKVQVLQIWEATCHQPQICVMCDGPMHPGTCKVTWTFANGATSEFHSGCCVGFAVAHGLLLDMMCELSEIQPKVDPSLHSKINEMCLDLAAKHAEPSQTLPRSVTAPSGCSEWTDSQVPDI</sequence>
<dbReference type="Proteomes" id="UP001642464">
    <property type="component" value="Unassembled WGS sequence"/>
</dbReference>
<feature type="coiled-coil region" evidence="1">
    <location>
        <begin position="1117"/>
        <end position="1147"/>
    </location>
</feature>
<feature type="compositionally biased region" description="Polar residues" evidence="2">
    <location>
        <begin position="864"/>
        <end position="885"/>
    </location>
</feature>
<keyword evidence="1" id="KW-0175">Coiled coil</keyword>
<accession>A0ABP0MBZ5</accession>
<proteinExistence type="predicted"/>
<feature type="compositionally biased region" description="Acidic residues" evidence="2">
    <location>
        <begin position="1092"/>
        <end position="1107"/>
    </location>
</feature>
<evidence type="ECO:0000256" key="2">
    <source>
        <dbReference type="SAM" id="MobiDB-lite"/>
    </source>
</evidence>
<protein>
    <submittedName>
        <fullName evidence="3">PARP-type domain-containing protein</fullName>
    </submittedName>
</protein>